<gene>
    <name evidence="2" type="ORF">GMORB2_2940</name>
</gene>
<organism evidence="2 3">
    <name type="scientific">Geosmithia morbida</name>
    <dbReference type="NCBI Taxonomy" id="1094350"/>
    <lineage>
        <taxon>Eukaryota</taxon>
        <taxon>Fungi</taxon>
        <taxon>Dikarya</taxon>
        <taxon>Ascomycota</taxon>
        <taxon>Pezizomycotina</taxon>
        <taxon>Sordariomycetes</taxon>
        <taxon>Hypocreomycetidae</taxon>
        <taxon>Hypocreales</taxon>
        <taxon>Bionectriaceae</taxon>
        <taxon>Geosmithia</taxon>
    </lineage>
</organism>
<comment type="caution">
    <text evidence="2">The sequence shown here is derived from an EMBL/GenBank/DDBJ whole genome shotgun (WGS) entry which is preliminary data.</text>
</comment>
<dbReference type="EMBL" id="JAANYQ010000016">
    <property type="protein sequence ID" value="KAF4120502.1"/>
    <property type="molecule type" value="Genomic_DNA"/>
</dbReference>
<dbReference type="RefSeq" id="XP_035319154.1">
    <property type="nucleotide sequence ID" value="XM_035464916.1"/>
</dbReference>
<name>A0A9P4YRI1_9HYPO</name>
<evidence type="ECO:0000313" key="2">
    <source>
        <dbReference type="EMBL" id="KAF4120502.1"/>
    </source>
</evidence>
<feature type="region of interest" description="Disordered" evidence="1">
    <location>
        <begin position="14"/>
        <end position="50"/>
    </location>
</feature>
<reference evidence="2" key="1">
    <citation type="submission" date="2020-03" db="EMBL/GenBank/DDBJ databases">
        <title>Site-based positive gene gene selection in Geosmithia morbida across the United States reveals a broad range of putative effectors and factors for local host and environmental adapation.</title>
        <authorList>
            <person name="Onufrak A."/>
            <person name="Murdoch R.W."/>
            <person name="Gazis R."/>
            <person name="Huff M."/>
            <person name="Staton M."/>
            <person name="Klingeman W."/>
            <person name="Hadziabdic D."/>
        </authorList>
    </citation>
    <scope>NUCLEOTIDE SEQUENCE</scope>
    <source>
        <strain evidence="2">1262</strain>
    </source>
</reference>
<keyword evidence="3" id="KW-1185">Reference proteome</keyword>
<dbReference type="Proteomes" id="UP000749293">
    <property type="component" value="Unassembled WGS sequence"/>
</dbReference>
<dbReference type="GeneID" id="55969168"/>
<evidence type="ECO:0000256" key="1">
    <source>
        <dbReference type="SAM" id="MobiDB-lite"/>
    </source>
</evidence>
<evidence type="ECO:0000313" key="3">
    <source>
        <dbReference type="Proteomes" id="UP000749293"/>
    </source>
</evidence>
<proteinExistence type="predicted"/>
<dbReference type="AlphaFoldDB" id="A0A9P4YRI1"/>
<accession>A0A9P4YRI1</accession>
<protein>
    <submittedName>
        <fullName evidence="2">Uncharacterized protein</fullName>
    </submittedName>
</protein>
<sequence>MHLTDAGSFIRNADKESIDYESKPSAGSGKQNMTLPQPPTLPASNVKRDARVRSNRTVEAYLIDIDAVNGYLRRLMPTPVRVSDTLSEGQMPGPDRGVCIEVGGEGCRKWYTSTVVSKDSTNGFYCEACRSAKPVRYVDRVNRGDFQVTHAQTDQTAADGLTEGLNAQGHGGIADINRAL</sequence>